<feature type="domain" description="Protein kinase" evidence="8">
    <location>
        <begin position="202"/>
        <end position="470"/>
    </location>
</feature>
<dbReference type="InterPro" id="IPR008271">
    <property type="entry name" value="Ser/Thr_kinase_AS"/>
</dbReference>
<sequence>MEGGPRQSEPAGGGQQLPKSTLAKLEDLELALDAAARVNKHLNAEAAALVSELRRAQRERDAWQRHAQQLARALAAERRRKAGGGASVSSGGGEQQVPQAQQQDGDGGGGGSGGEGGTSKQQQQQGRQRRQAEAEAELDAAGEAEARALAELPPEMAAAAAHGAAADPPPSAFEWPGGADGRVSALVAKGRAAGWIVAPGDVQLGALLGAGAFGETHRGRWRGADVAVKKVRVASESELVNFLREVECLAALRHPGVVPFLGAVLQGSGRCWLLAEYMPGGNMASYLHGGKGAAPALIGPDGHRRPLAERLERASEVAAALAALEACAPPVLHRDVKPSNVFVDGAGRARLGDFGLARLAPASAATLTGETGTYLYMAPEMIRHEVYDAKADVWSFGVLLAEIITTQIPYVHTYLTPVQIAMAVADETLQPVLPSSLPASLLALAHACCDFDPGMRPSFAVVCEELAAAIEEVKAADAAAAARGSLLGRLQASAAVPSSWLSVLSQITS</sequence>
<evidence type="ECO:0000313" key="10">
    <source>
        <dbReference type="Proteomes" id="UP000247498"/>
    </source>
</evidence>
<keyword evidence="5 6" id="KW-0067">ATP-binding</keyword>
<dbReference type="InterPro" id="IPR001245">
    <property type="entry name" value="Ser-Thr/Tyr_kinase_cat_dom"/>
</dbReference>
<evidence type="ECO:0000256" key="1">
    <source>
        <dbReference type="ARBA" id="ARBA00022527"/>
    </source>
</evidence>
<dbReference type="PROSITE" id="PS50011">
    <property type="entry name" value="PROTEIN_KINASE_DOM"/>
    <property type="match status" value="1"/>
</dbReference>
<dbReference type="InParanoid" id="A0A2V0NUY3"/>
<feature type="region of interest" description="Disordered" evidence="7">
    <location>
        <begin position="54"/>
        <end position="140"/>
    </location>
</feature>
<dbReference type="GO" id="GO:0004674">
    <property type="term" value="F:protein serine/threonine kinase activity"/>
    <property type="evidence" value="ECO:0007669"/>
    <property type="project" value="UniProtKB-KW"/>
</dbReference>
<dbReference type="STRING" id="307507.A0A2V0NUY3"/>
<evidence type="ECO:0000256" key="7">
    <source>
        <dbReference type="SAM" id="MobiDB-lite"/>
    </source>
</evidence>
<evidence type="ECO:0000256" key="3">
    <source>
        <dbReference type="ARBA" id="ARBA00022741"/>
    </source>
</evidence>
<feature type="binding site" evidence="6">
    <location>
        <position position="230"/>
    </location>
    <ligand>
        <name>ATP</name>
        <dbReference type="ChEBI" id="CHEBI:30616"/>
    </ligand>
</feature>
<feature type="compositionally biased region" description="Low complexity" evidence="7">
    <location>
        <begin position="65"/>
        <end position="74"/>
    </location>
</feature>
<feature type="compositionally biased region" description="Basic and acidic residues" evidence="7">
    <location>
        <begin position="54"/>
        <end position="64"/>
    </location>
</feature>
<dbReference type="InterPro" id="IPR011009">
    <property type="entry name" value="Kinase-like_dom_sf"/>
</dbReference>
<dbReference type="InterPro" id="IPR000719">
    <property type="entry name" value="Prot_kinase_dom"/>
</dbReference>
<evidence type="ECO:0000256" key="4">
    <source>
        <dbReference type="ARBA" id="ARBA00022777"/>
    </source>
</evidence>
<evidence type="ECO:0000259" key="8">
    <source>
        <dbReference type="PROSITE" id="PS50011"/>
    </source>
</evidence>
<keyword evidence="1" id="KW-0723">Serine/threonine-protein kinase</keyword>
<evidence type="ECO:0000256" key="2">
    <source>
        <dbReference type="ARBA" id="ARBA00022679"/>
    </source>
</evidence>
<dbReference type="Gene3D" id="1.10.510.10">
    <property type="entry name" value="Transferase(Phosphotransferase) domain 1"/>
    <property type="match status" value="1"/>
</dbReference>
<keyword evidence="10" id="KW-1185">Reference proteome</keyword>
<dbReference type="PANTHER" id="PTHR44329">
    <property type="entry name" value="SERINE/THREONINE-PROTEIN KINASE TNNI3K-RELATED"/>
    <property type="match status" value="1"/>
</dbReference>
<dbReference type="PROSITE" id="PS00108">
    <property type="entry name" value="PROTEIN_KINASE_ST"/>
    <property type="match status" value="1"/>
</dbReference>
<dbReference type="InterPro" id="IPR051681">
    <property type="entry name" value="Ser/Thr_Kinases-Pseudokinases"/>
</dbReference>
<evidence type="ECO:0000256" key="5">
    <source>
        <dbReference type="ARBA" id="ARBA00022840"/>
    </source>
</evidence>
<proteinExistence type="predicted"/>
<comment type="caution">
    <text evidence="9">The sequence shown here is derived from an EMBL/GenBank/DDBJ whole genome shotgun (WGS) entry which is preliminary data.</text>
</comment>
<dbReference type="PROSITE" id="PS00107">
    <property type="entry name" value="PROTEIN_KINASE_ATP"/>
    <property type="match status" value="1"/>
</dbReference>
<dbReference type="Proteomes" id="UP000247498">
    <property type="component" value="Unassembled WGS sequence"/>
</dbReference>
<dbReference type="Pfam" id="PF07714">
    <property type="entry name" value="PK_Tyr_Ser-Thr"/>
    <property type="match status" value="1"/>
</dbReference>
<dbReference type="PRINTS" id="PR00109">
    <property type="entry name" value="TYRKINASE"/>
</dbReference>
<protein>
    <recommendedName>
        <fullName evidence="8">Protein kinase domain-containing protein</fullName>
    </recommendedName>
</protein>
<keyword evidence="4" id="KW-0418">Kinase</keyword>
<dbReference type="GO" id="GO:0005524">
    <property type="term" value="F:ATP binding"/>
    <property type="evidence" value="ECO:0007669"/>
    <property type="project" value="UniProtKB-UniRule"/>
</dbReference>
<feature type="compositionally biased region" description="Low complexity" evidence="7">
    <location>
        <begin position="95"/>
        <end position="104"/>
    </location>
</feature>
<dbReference type="OrthoDB" id="10261027at2759"/>
<accession>A0A2V0NUY3</accession>
<dbReference type="SMART" id="SM00220">
    <property type="entry name" value="S_TKc"/>
    <property type="match status" value="1"/>
</dbReference>
<evidence type="ECO:0000313" key="9">
    <source>
        <dbReference type="EMBL" id="GBF89363.1"/>
    </source>
</evidence>
<dbReference type="Gene3D" id="3.30.200.20">
    <property type="entry name" value="Phosphorylase Kinase, domain 1"/>
    <property type="match status" value="1"/>
</dbReference>
<dbReference type="SUPFAM" id="SSF56112">
    <property type="entry name" value="Protein kinase-like (PK-like)"/>
    <property type="match status" value="1"/>
</dbReference>
<reference evidence="9 10" key="1">
    <citation type="journal article" date="2018" name="Sci. Rep.">
        <title>Raphidocelis subcapitata (=Pseudokirchneriella subcapitata) provides an insight into genome evolution and environmental adaptations in the Sphaeropleales.</title>
        <authorList>
            <person name="Suzuki S."/>
            <person name="Yamaguchi H."/>
            <person name="Nakajima N."/>
            <person name="Kawachi M."/>
        </authorList>
    </citation>
    <scope>NUCLEOTIDE SEQUENCE [LARGE SCALE GENOMIC DNA]</scope>
    <source>
        <strain evidence="9 10">NIES-35</strain>
    </source>
</reference>
<feature type="region of interest" description="Disordered" evidence="7">
    <location>
        <begin position="1"/>
        <end position="20"/>
    </location>
</feature>
<gene>
    <name evidence="9" type="ORF">Rsub_01935</name>
</gene>
<dbReference type="InterPro" id="IPR017441">
    <property type="entry name" value="Protein_kinase_ATP_BS"/>
</dbReference>
<dbReference type="PANTHER" id="PTHR44329:SF261">
    <property type="entry name" value="ZINC FINGER CONTAINING PROTEIN KINASE-RELATED"/>
    <property type="match status" value="1"/>
</dbReference>
<keyword evidence="3 6" id="KW-0547">Nucleotide-binding</keyword>
<feature type="compositionally biased region" description="Gly residues" evidence="7">
    <location>
        <begin position="105"/>
        <end position="117"/>
    </location>
</feature>
<dbReference type="AlphaFoldDB" id="A0A2V0NUY3"/>
<name>A0A2V0NUY3_9CHLO</name>
<organism evidence="9 10">
    <name type="scientific">Raphidocelis subcapitata</name>
    <dbReference type="NCBI Taxonomy" id="307507"/>
    <lineage>
        <taxon>Eukaryota</taxon>
        <taxon>Viridiplantae</taxon>
        <taxon>Chlorophyta</taxon>
        <taxon>core chlorophytes</taxon>
        <taxon>Chlorophyceae</taxon>
        <taxon>CS clade</taxon>
        <taxon>Sphaeropleales</taxon>
        <taxon>Selenastraceae</taxon>
        <taxon>Raphidocelis</taxon>
    </lineage>
</organism>
<keyword evidence="2" id="KW-0808">Transferase</keyword>
<feature type="compositionally biased region" description="Gly residues" evidence="7">
    <location>
        <begin position="83"/>
        <end position="94"/>
    </location>
</feature>
<evidence type="ECO:0000256" key="6">
    <source>
        <dbReference type="PROSITE-ProRule" id="PRU10141"/>
    </source>
</evidence>
<dbReference type="EMBL" id="BDRX01000010">
    <property type="protein sequence ID" value="GBF89363.1"/>
    <property type="molecule type" value="Genomic_DNA"/>
</dbReference>